<dbReference type="InterPro" id="IPR000182">
    <property type="entry name" value="GNAT_dom"/>
</dbReference>
<sequence length="159" mass="18258">MPTQILQATMAELETIIPLFDAYRVFYQQASDLTVARTFLSERLRHQDSVIFLAVDRNSNGIGFVQLYPSFSSVSAKRLWILNDLFVAESARRQGIAKHLMDRAREFAVETNAKGLFLETAHDNFNGQSLYESLGYQRNSEFYYFLDLQNPAPVDAHRI</sequence>
<evidence type="ECO:0000259" key="3">
    <source>
        <dbReference type="PROSITE" id="PS51186"/>
    </source>
</evidence>
<dbReference type="PANTHER" id="PTHR43877:SF2">
    <property type="entry name" value="AMINOALKYLPHOSPHONATE N-ACETYLTRANSFERASE-RELATED"/>
    <property type="match status" value="1"/>
</dbReference>
<name>A0ABR6X8T2_9BURK</name>
<dbReference type="PANTHER" id="PTHR43877">
    <property type="entry name" value="AMINOALKYLPHOSPHONATE N-ACETYLTRANSFERASE-RELATED-RELATED"/>
    <property type="match status" value="1"/>
</dbReference>
<dbReference type="Pfam" id="PF00583">
    <property type="entry name" value="Acetyltransf_1"/>
    <property type="match status" value="1"/>
</dbReference>
<reference evidence="4 5" key="1">
    <citation type="submission" date="2020-08" db="EMBL/GenBank/DDBJ databases">
        <title>Novel species isolated from subtropical streams in China.</title>
        <authorList>
            <person name="Lu H."/>
        </authorList>
    </citation>
    <scope>NUCLEOTIDE SEQUENCE [LARGE SCALE GENOMIC DNA]</scope>
    <source>
        <strain evidence="4 5">KACC 16656</strain>
    </source>
</reference>
<keyword evidence="2" id="KW-0012">Acyltransferase</keyword>
<dbReference type="CDD" id="cd04301">
    <property type="entry name" value="NAT_SF"/>
    <property type="match status" value="1"/>
</dbReference>
<dbReference type="Proteomes" id="UP000648257">
    <property type="component" value="Unassembled WGS sequence"/>
</dbReference>
<feature type="domain" description="N-acetyltransferase" evidence="3">
    <location>
        <begin position="3"/>
        <end position="153"/>
    </location>
</feature>
<evidence type="ECO:0000256" key="1">
    <source>
        <dbReference type="ARBA" id="ARBA00022679"/>
    </source>
</evidence>
<dbReference type="EMBL" id="JACOFW010000031">
    <property type="protein sequence ID" value="MBC3809343.1"/>
    <property type="molecule type" value="Genomic_DNA"/>
</dbReference>
<dbReference type="RefSeq" id="WP_186924404.1">
    <property type="nucleotide sequence ID" value="NZ_JACOFW010000031.1"/>
</dbReference>
<keyword evidence="5" id="KW-1185">Reference proteome</keyword>
<accession>A0ABR6X8T2</accession>
<comment type="caution">
    <text evidence="4">The sequence shown here is derived from an EMBL/GenBank/DDBJ whole genome shotgun (WGS) entry which is preliminary data.</text>
</comment>
<organism evidence="4 5">
    <name type="scientific">Undibacterium seohonense</name>
    <dbReference type="NCBI Taxonomy" id="1344950"/>
    <lineage>
        <taxon>Bacteria</taxon>
        <taxon>Pseudomonadati</taxon>
        <taxon>Pseudomonadota</taxon>
        <taxon>Betaproteobacteria</taxon>
        <taxon>Burkholderiales</taxon>
        <taxon>Oxalobacteraceae</taxon>
        <taxon>Undibacterium</taxon>
    </lineage>
</organism>
<dbReference type="Gene3D" id="3.40.630.30">
    <property type="match status" value="1"/>
</dbReference>
<gene>
    <name evidence="4" type="ORF">H8K52_18540</name>
</gene>
<proteinExistence type="predicted"/>
<keyword evidence="1" id="KW-0808">Transferase</keyword>
<dbReference type="SUPFAM" id="SSF55729">
    <property type="entry name" value="Acyl-CoA N-acyltransferases (Nat)"/>
    <property type="match status" value="1"/>
</dbReference>
<evidence type="ECO:0000256" key="2">
    <source>
        <dbReference type="ARBA" id="ARBA00023315"/>
    </source>
</evidence>
<evidence type="ECO:0000313" key="5">
    <source>
        <dbReference type="Proteomes" id="UP000648257"/>
    </source>
</evidence>
<dbReference type="PROSITE" id="PS51186">
    <property type="entry name" value="GNAT"/>
    <property type="match status" value="1"/>
</dbReference>
<dbReference type="InterPro" id="IPR016181">
    <property type="entry name" value="Acyl_CoA_acyltransferase"/>
</dbReference>
<protein>
    <submittedName>
        <fullName evidence="4">GNAT family N-acetyltransferase</fullName>
    </submittedName>
</protein>
<dbReference type="InterPro" id="IPR050832">
    <property type="entry name" value="Bact_Acetyltransf"/>
</dbReference>
<evidence type="ECO:0000313" key="4">
    <source>
        <dbReference type="EMBL" id="MBC3809343.1"/>
    </source>
</evidence>